<reference evidence="1 2" key="1">
    <citation type="submission" date="2018-10" db="EMBL/GenBank/DDBJ databases">
        <title>Dokdonia luteus sp. nov., isolated from sea water.</title>
        <authorList>
            <person name="Zhou L.Y."/>
            <person name="Du Z.J."/>
        </authorList>
    </citation>
    <scope>NUCLEOTIDE SEQUENCE [LARGE SCALE GENOMIC DNA]</scope>
    <source>
        <strain evidence="1 2">SH27</strain>
    </source>
</reference>
<dbReference type="Gene3D" id="2.50.20.10">
    <property type="entry name" value="Lipoprotein localisation LolA/LolB/LppX"/>
    <property type="match status" value="1"/>
</dbReference>
<sequence>MKNIIIVSSVFLLIACGGTKNIATSGDAEVADITTATVLKNYSENRFDFNTLAARMKVRYEDKKNAQSVTVSLRMEKDKTIWMSASLLGISLAKAMVTPDRVAYYEKIGGTYFDGDFEFLSEYFGVDMDFNQLQRLLVGQTVYDLEKGKYVVNDVNNEYQITPKKQLDILNLFFFLEPEKFLLKNQKVTQPKDRLFLDVDYRSHQEVGGKPFPQFIFIEVLDKDDRTTIGIDYRSVDYNATVSFPFSIPSGYKEIKF</sequence>
<dbReference type="EMBL" id="REFV01000002">
    <property type="protein sequence ID" value="RMB63275.1"/>
    <property type="molecule type" value="Genomic_DNA"/>
</dbReference>
<dbReference type="InterPro" id="IPR025634">
    <property type="entry name" value="DUF4292"/>
</dbReference>
<evidence type="ECO:0000313" key="1">
    <source>
        <dbReference type="EMBL" id="RMB63275.1"/>
    </source>
</evidence>
<organism evidence="1 2">
    <name type="scientific">Dokdonia sinensis</name>
    <dbReference type="NCBI Taxonomy" id="2479847"/>
    <lineage>
        <taxon>Bacteria</taxon>
        <taxon>Pseudomonadati</taxon>
        <taxon>Bacteroidota</taxon>
        <taxon>Flavobacteriia</taxon>
        <taxon>Flavobacteriales</taxon>
        <taxon>Flavobacteriaceae</taxon>
        <taxon>Dokdonia</taxon>
    </lineage>
</organism>
<dbReference type="PROSITE" id="PS51257">
    <property type="entry name" value="PROKAR_LIPOPROTEIN"/>
    <property type="match status" value="1"/>
</dbReference>
<name>A0A3M0GEE5_9FLAO</name>
<dbReference type="Proteomes" id="UP000281985">
    <property type="component" value="Unassembled WGS sequence"/>
</dbReference>
<proteinExistence type="predicted"/>
<dbReference type="Pfam" id="PF14125">
    <property type="entry name" value="DUF4292"/>
    <property type="match status" value="1"/>
</dbReference>
<comment type="caution">
    <text evidence="1">The sequence shown here is derived from an EMBL/GenBank/DDBJ whole genome shotgun (WGS) entry which is preliminary data.</text>
</comment>
<dbReference type="RefSeq" id="WP_121916077.1">
    <property type="nucleotide sequence ID" value="NZ_REFV01000002.1"/>
</dbReference>
<dbReference type="AlphaFoldDB" id="A0A3M0GEE5"/>
<gene>
    <name evidence="1" type="ORF">EAX61_02460</name>
</gene>
<protein>
    <submittedName>
        <fullName evidence="1">DUF4292 domain-containing protein</fullName>
    </submittedName>
</protein>
<evidence type="ECO:0000313" key="2">
    <source>
        <dbReference type="Proteomes" id="UP000281985"/>
    </source>
</evidence>
<dbReference type="OrthoDB" id="849114at2"/>
<keyword evidence="2" id="KW-1185">Reference proteome</keyword>
<accession>A0A3M0GEE5</accession>